<reference evidence="3 4" key="1">
    <citation type="submission" date="2016-01" db="EMBL/GenBank/DDBJ databases">
        <title>Genome Sequences of Twelve Sporeforming Bacillus Species Isolated from Foods.</title>
        <authorList>
            <person name="Berendsen E.M."/>
            <person name="Wells-Bennik M.H."/>
            <person name="Krawcyk A.O."/>
            <person name="De Jong A."/>
            <person name="Holsappel S."/>
            <person name="Eijlander R.T."/>
            <person name="Kuipers O.P."/>
        </authorList>
    </citation>
    <scope>NUCLEOTIDE SEQUENCE [LARGE SCALE GENOMIC DNA]</scope>
    <source>
        <strain evidence="3 4">B4102</strain>
    </source>
</reference>
<evidence type="ECO:0000313" key="4">
    <source>
        <dbReference type="Proteomes" id="UP000075666"/>
    </source>
</evidence>
<feature type="transmembrane region" description="Helical" evidence="2">
    <location>
        <begin position="219"/>
        <end position="237"/>
    </location>
</feature>
<dbReference type="EMBL" id="LQYN01000006">
    <property type="protein sequence ID" value="KYD11469.1"/>
    <property type="molecule type" value="Genomic_DNA"/>
</dbReference>
<keyword evidence="1" id="KW-0175">Coiled coil</keyword>
<evidence type="ECO:0000313" key="3">
    <source>
        <dbReference type="EMBL" id="KYD11469.1"/>
    </source>
</evidence>
<feature type="coiled-coil region" evidence="1">
    <location>
        <begin position="371"/>
        <end position="466"/>
    </location>
</feature>
<dbReference type="PATRIC" id="fig|46224.3.peg.4009"/>
<accession>A0A150LHI1</accession>
<dbReference type="AlphaFoldDB" id="A0A150LHI1"/>
<dbReference type="STRING" id="46224.B4102_2197"/>
<proteinExistence type="predicted"/>
<comment type="caution">
    <text evidence="3">The sequence shown here is derived from an EMBL/GenBank/DDBJ whole genome shotgun (WGS) entry which is preliminary data.</text>
</comment>
<dbReference type="Gene3D" id="1.10.510.10">
    <property type="entry name" value="Transferase(Phosphotransferase) domain 1"/>
    <property type="match status" value="1"/>
</dbReference>
<keyword evidence="2" id="KW-0472">Membrane</keyword>
<organism evidence="3 4">
    <name type="scientific">Heyndrickxia sporothermodurans</name>
    <dbReference type="NCBI Taxonomy" id="46224"/>
    <lineage>
        <taxon>Bacteria</taxon>
        <taxon>Bacillati</taxon>
        <taxon>Bacillota</taxon>
        <taxon>Bacilli</taxon>
        <taxon>Bacillales</taxon>
        <taxon>Bacillaceae</taxon>
        <taxon>Heyndrickxia</taxon>
    </lineage>
</organism>
<evidence type="ECO:0000256" key="1">
    <source>
        <dbReference type="SAM" id="Coils"/>
    </source>
</evidence>
<keyword evidence="2" id="KW-1133">Transmembrane helix</keyword>
<dbReference type="OrthoDB" id="2789742at2"/>
<protein>
    <recommendedName>
        <fullName evidence="5">Type VII secretion protein EssB</fullName>
    </recommendedName>
</protein>
<dbReference type="Proteomes" id="UP000075666">
    <property type="component" value="Unassembled WGS sequence"/>
</dbReference>
<evidence type="ECO:0008006" key="5">
    <source>
        <dbReference type="Google" id="ProtNLM"/>
    </source>
</evidence>
<sequence length="471" mass="54595">MKKITMMDNLTLYINKREYKLEIDEKFAKVTSLDEIEELENSLTGFFDIESISRQNNKIYLVYNLPEGYEPLEKAKKYVPVIKLQLIKNLLDIDPLLESDGMTYLDLNNIFFKNFNDIKILYRSNGFLPYHNGLSLLEQYKLFVLGFFSDKHTYKRFIVNKDNLLRKENNEFMFAVNATTSIADLKTLIDRELEKEQSSFYEKIQFQETSRKKGFKRKIYLGSISVLLLILLFAGGLKQIQKNVAADFKDQLAASKAENELTLAVAGGETKKAIKLMQEKGDDSSTIANMLLKAGKYDEAISYDKEIEKKVVSHLYKTGQKEKILELKSKSDFINFEKQIVDFNIDNLINQASLIEDKDTLKRLALAFIDHKNFENAKEVLERLKNDASDNFNLTKDEAAQLDKYIQKTKLEIRVENLNDQITTLKQEELSLEENGKEKLKSEEKIQKLENELLEVQKKLILIDEKIGMDA</sequence>
<keyword evidence="2" id="KW-0812">Transmembrane</keyword>
<keyword evidence="4" id="KW-1185">Reference proteome</keyword>
<gene>
    <name evidence="3" type="ORF">B4102_2197</name>
</gene>
<name>A0A150LHI1_9BACI</name>
<evidence type="ECO:0000256" key="2">
    <source>
        <dbReference type="SAM" id="Phobius"/>
    </source>
</evidence>
<dbReference type="RefSeq" id="WP_066226320.1">
    <property type="nucleotide sequence ID" value="NZ_LQYN01000006.1"/>
</dbReference>